<feature type="region of interest" description="Disordered" evidence="6">
    <location>
        <begin position="127"/>
        <end position="155"/>
    </location>
</feature>
<dbReference type="EMBL" id="KB527801">
    <property type="protein sequence ID" value="EMP35689.1"/>
    <property type="molecule type" value="Genomic_DNA"/>
</dbReference>
<evidence type="ECO:0000313" key="7">
    <source>
        <dbReference type="EMBL" id="EMP35689.1"/>
    </source>
</evidence>
<feature type="compositionally biased region" description="Basic and acidic residues" evidence="6">
    <location>
        <begin position="48"/>
        <end position="62"/>
    </location>
</feature>
<feature type="region of interest" description="Disordered" evidence="6">
    <location>
        <begin position="1"/>
        <end position="25"/>
    </location>
</feature>
<evidence type="ECO:0000256" key="2">
    <source>
        <dbReference type="ARBA" id="ARBA00023054"/>
    </source>
</evidence>
<feature type="compositionally biased region" description="Polar residues" evidence="6">
    <location>
        <begin position="1"/>
        <end position="12"/>
    </location>
</feature>
<keyword evidence="1" id="KW-0770">Synapse</keyword>
<dbReference type="PANTHER" id="PTHR15917">
    <property type="match status" value="1"/>
</dbReference>
<evidence type="ECO:0000256" key="1">
    <source>
        <dbReference type="ARBA" id="ARBA00023018"/>
    </source>
</evidence>
<accession>M7BES9</accession>
<feature type="region of interest" description="Disordered" evidence="6">
    <location>
        <begin position="48"/>
        <end position="74"/>
    </location>
</feature>
<proteinExistence type="inferred from homology"/>
<dbReference type="GO" id="GO:0014069">
    <property type="term" value="C:postsynaptic density"/>
    <property type="evidence" value="ECO:0007669"/>
    <property type="project" value="UniProtKB-SubCell"/>
</dbReference>
<dbReference type="GO" id="GO:0060080">
    <property type="term" value="P:inhibitory postsynaptic potential"/>
    <property type="evidence" value="ECO:0007669"/>
    <property type="project" value="TreeGrafter"/>
</dbReference>
<keyword evidence="2" id="KW-0175">Coiled coil</keyword>
<protein>
    <recommendedName>
        <fullName evidence="5">Inhibitory synaptic factor 1</fullName>
    </recommendedName>
</protein>
<comment type="subcellular location">
    <subcellularLocation>
        <location evidence="3">Postsynaptic density</location>
    </subcellularLocation>
</comment>
<comment type="similarity">
    <text evidence="4">Belongs to the INSYN1 family.</text>
</comment>
<dbReference type="Proteomes" id="UP000031443">
    <property type="component" value="Unassembled WGS sequence"/>
</dbReference>
<dbReference type="PANTHER" id="PTHR15917:SF3">
    <property type="entry name" value="INHIBITORY SYNAPTIC FACTOR 1"/>
    <property type="match status" value="1"/>
</dbReference>
<evidence type="ECO:0000256" key="3">
    <source>
        <dbReference type="ARBA" id="ARBA00034105"/>
    </source>
</evidence>
<reference evidence="8" key="1">
    <citation type="journal article" date="2013" name="Nat. Genet.">
        <title>The draft genomes of soft-shell turtle and green sea turtle yield insights into the development and evolution of the turtle-specific body plan.</title>
        <authorList>
            <person name="Wang Z."/>
            <person name="Pascual-Anaya J."/>
            <person name="Zadissa A."/>
            <person name="Li W."/>
            <person name="Niimura Y."/>
            <person name="Huang Z."/>
            <person name="Li C."/>
            <person name="White S."/>
            <person name="Xiong Z."/>
            <person name="Fang D."/>
            <person name="Wang B."/>
            <person name="Ming Y."/>
            <person name="Chen Y."/>
            <person name="Zheng Y."/>
            <person name="Kuraku S."/>
            <person name="Pignatelli M."/>
            <person name="Herrero J."/>
            <person name="Beal K."/>
            <person name="Nozawa M."/>
            <person name="Li Q."/>
            <person name="Wang J."/>
            <person name="Zhang H."/>
            <person name="Yu L."/>
            <person name="Shigenobu S."/>
            <person name="Wang J."/>
            <person name="Liu J."/>
            <person name="Flicek P."/>
            <person name="Searle S."/>
            <person name="Wang J."/>
            <person name="Kuratani S."/>
            <person name="Yin Y."/>
            <person name="Aken B."/>
            <person name="Zhang G."/>
            <person name="Irie N."/>
        </authorList>
    </citation>
    <scope>NUCLEOTIDE SEQUENCE [LARGE SCALE GENOMIC DNA]</scope>
</reference>
<keyword evidence="8" id="KW-1185">Reference proteome</keyword>
<dbReference type="AlphaFoldDB" id="M7BES9"/>
<evidence type="ECO:0000256" key="4">
    <source>
        <dbReference type="ARBA" id="ARBA00038239"/>
    </source>
</evidence>
<gene>
    <name evidence="7" type="ORF">UY3_07135</name>
</gene>
<name>M7BES9_CHEMY</name>
<sequence>MSSGGSQNTQPSEDPAGGSSSERQRIRCRMKMVIGQLEGILQELKEVAKELREDSPSQERGDAPQISECNSSVPAAPLAGPPVPVLCLWWMISKKQEGLPIAVDSIDFNAMGCPAPHRIEPSVELGASDPWRIGSNRPPCGSGPNIPSCACESQK</sequence>
<dbReference type="InterPro" id="IPR027997">
    <property type="entry name" value="Largen/INSYN1"/>
</dbReference>
<evidence type="ECO:0000313" key="8">
    <source>
        <dbReference type="Proteomes" id="UP000031443"/>
    </source>
</evidence>
<organism evidence="7 8">
    <name type="scientific">Chelonia mydas</name>
    <name type="common">Green sea-turtle</name>
    <name type="synonym">Chelonia agassizi</name>
    <dbReference type="NCBI Taxonomy" id="8469"/>
    <lineage>
        <taxon>Eukaryota</taxon>
        <taxon>Metazoa</taxon>
        <taxon>Chordata</taxon>
        <taxon>Craniata</taxon>
        <taxon>Vertebrata</taxon>
        <taxon>Euteleostomi</taxon>
        <taxon>Archelosauria</taxon>
        <taxon>Testudinata</taxon>
        <taxon>Testudines</taxon>
        <taxon>Cryptodira</taxon>
        <taxon>Durocryptodira</taxon>
        <taxon>Americhelydia</taxon>
        <taxon>Chelonioidea</taxon>
        <taxon>Cheloniidae</taxon>
        <taxon>Chelonia</taxon>
    </lineage>
</organism>
<evidence type="ECO:0000256" key="5">
    <source>
        <dbReference type="ARBA" id="ARBA00039636"/>
    </source>
</evidence>
<evidence type="ECO:0000256" key="6">
    <source>
        <dbReference type="SAM" id="MobiDB-lite"/>
    </source>
</evidence>